<keyword evidence="3" id="KW-0408">Iron</keyword>
<dbReference type="Gene3D" id="2.102.10.10">
    <property type="entry name" value="Rieske [2Fe-2S] iron-sulphur domain"/>
    <property type="match status" value="1"/>
</dbReference>
<evidence type="ECO:0000256" key="2">
    <source>
        <dbReference type="ARBA" id="ARBA00022723"/>
    </source>
</evidence>
<organism evidence="7 8">
    <name type="scientific">Caproiciproducens galactitolivorans</name>
    <dbReference type="NCBI Taxonomy" id="642589"/>
    <lineage>
        <taxon>Bacteria</taxon>
        <taxon>Bacillati</taxon>
        <taxon>Bacillota</taxon>
        <taxon>Clostridia</taxon>
        <taxon>Eubacteriales</taxon>
        <taxon>Acutalibacteraceae</taxon>
        <taxon>Caproiciproducens</taxon>
    </lineage>
</organism>
<evidence type="ECO:0000256" key="3">
    <source>
        <dbReference type="ARBA" id="ARBA00023004"/>
    </source>
</evidence>
<dbReference type="GO" id="GO:0005737">
    <property type="term" value="C:cytoplasm"/>
    <property type="evidence" value="ECO:0007669"/>
    <property type="project" value="TreeGrafter"/>
</dbReference>
<evidence type="ECO:0000259" key="6">
    <source>
        <dbReference type="PROSITE" id="PS51296"/>
    </source>
</evidence>
<keyword evidence="5" id="KW-0812">Transmembrane</keyword>
<dbReference type="GO" id="GO:0051537">
    <property type="term" value="F:2 iron, 2 sulfur cluster binding"/>
    <property type="evidence" value="ECO:0007669"/>
    <property type="project" value="UniProtKB-KW"/>
</dbReference>
<gene>
    <name evidence="7" type="primary">petC1</name>
    <name evidence="7" type="ORF">CAGA_16980</name>
</gene>
<dbReference type="Pfam" id="PF01266">
    <property type="entry name" value="DAO"/>
    <property type="match status" value="1"/>
</dbReference>
<dbReference type="Pfam" id="PF00355">
    <property type="entry name" value="Rieske"/>
    <property type="match status" value="1"/>
</dbReference>
<protein>
    <submittedName>
        <fullName evidence="7">Cytochrome b6-f complex iron-sulfur subunit 1</fullName>
    </submittedName>
</protein>
<dbReference type="OrthoDB" id="9767869at2"/>
<dbReference type="GO" id="GO:0004497">
    <property type="term" value="F:monooxygenase activity"/>
    <property type="evidence" value="ECO:0007669"/>
    <property type="project" value="UniProtKB-ARBA"/>
</dbReference>
<dbReference type="SUPFAM" id="SSF51905">
    <property type="entry name" value="FAD/NAD(P)-binding domain"/>
    <property type="match status" value="1"/>
</dbReference>
<keyword evidence="2" id="KW-0479">Metal-binding</keyword>
<comment type="caution">
    <text evidence="7">The sequence shown here is derived from an EMBL/GenBank/DDBJ whole genome shotgun (WGS) entry which is preliminary data.</text>
</comment>
<dbReference type="SUPFAM" id="SSF50022">
    <property type="entry name" value="ISP domain"/>
    <property type="match status" value="1"/>
</dbReference>
<keyword evidence="5" id="KW-0472">Membrane</keyword>
<dbReference type="GO" id="GO:0046872">
    <property type="term" value="F:metal ion binding"/>
    <property type="evidence" value="ECO:0007669"/>
    <property type="project" value="UniProtKB-KW"/>
</dbReference>
<keyword evidence="4" id="KW-0411">Iron-sulfur</keyword>
<evidence type="ECO:0000313" key="7">
    <source>
        <dbReference type="EMBL" id="TGJ76234.1"/>
    </source>
</evidence>
<keyword evidence="8" id="KW-1185">Reference proteome</keyword>
<dbReference type="InterPro" id="IPR036188">
    <property type="entry name" value="FAD/NAD-bd_sf"/>
</dbReference>
<proteinExistence type="predicted"/>
<name>A0A4Z0XXT0_9FIRM</name>
<accession>A0A4Z0XXT0</accession>
<dbReference type="PANTHER" id="PTHR13847">
    <property type="entry name" value="SARCOSINE DEHYDROGENASE-RELATED"/>
    <property type="match status" value="1"/>
</dbReference>
<evidence type="ECO:0000313" key="8">
    <source>
        <dbReference type="Proteomes" id="UP000297714"/>
    </source>
</evidence>
<evidence type="ECO:0000256" key="4">
    <source>
        <dbReference type="ARBA" id="ARBA00023014"/>
    </source>
</evidence>
<dbReference type="InterPro" id="IPR006076">
    <property type="entry name" value="FAD-dep_OxRdtase"/>
</dbReference>
<dbReference type="Gene3D" id="3.50.50.60">
    <property type="entry name" value="FAD/NAD(P)-binding domain"/>
    <property type="match status" value="1"/>
</dbReference>
<dbReference type="RefSeq" id="WP_135659784.1">
    <property type="nucleotide sequence ID" value="NZ_SRMQ01000007.1"/>
</dbReference>
<dbReference type="InterPro" id="IPR036922">
    <property type="entry name" value="Rieske_2Fe-2S_sf"/>
</dbReference>
<evidence type="ECO:0000256" key="5">
    <source>
        <dbReference type="SAM" id="Phobius"/>
    </source>
</evidence>
<dbReference type="EMBL" id="SRMQ01000007">
    <property type="protein sequence ID" value="TGJ76234.1"/>
    <property type="molecule type" value="Genomic_DNA"/>
</dbReference>
<dbReference type="PANTHER" id="PTHR13847:SF274">
    <property type="entry name" value="RIESKE 2FE-2S IRON-SULFUR PROTEIN YHFW-RELATED"/>
    <property type="match status" value="1"/>
</dbReference>
<evidence type="ECO:0000256" key="1">
    <source>
        <dbReference type="ARBA" id="ARBA00022714"/>
    </source>
</evidence>
<dbReference type="AlphaFoldDB" id="A0A4Z0XXT0"/>
<feature type="domain" description="Rieske" evidence="6">
    <location>
        <begin position="401"/>
        <end position="444"/>
    </location>
</feature>
<feature type="transmembrane region" description="Helical" evidence="5">
    <location>
        <begin position="21"/>
        <end position="41"/>
    </location>
</feature>
<dbReference type="Gene3D" id="3.30.9.10">
    <property type="entry name" value="D-Amino Acid Oxidase, subunit A, domain 2"/>
    <property type="match status" value="1"/>
</dbReference>
<sequence length="444" mass="49045">MKSIWSESCSLPKRDSLKGDMVVETVVIGAGMAGLLTAYLLQKEGMKVAVLEAAETASGVTKNTTAKVTIQHNLIYNSLIQNIGEEQAKQYADANQKAIEMYRSIISENDIDCDWETKPAFVYSLNRMEDIVAETNAALSLGIPAEFTTSTGLPFEVKAAVKFSNQAQFHPLKFIQAISKDLEIYENTKALIVRGDSIVTNRGRVTADKIVIATHFPFINVPGWYFARMHQDRSYVIALENAEDPNGMYIDADPDGYSFRSYAGLLLIGGGGHRSGKHPGTSSYEKLRAFAKKYYPNSCEVFHWSAQDCVSWDNIPYIGKYSSSTPNLFVATGFKKWGMTTSMVAAMILSDKICGRTHKNAEVFSPQRFHASASAKNLFTDAGQSVAGLTAGLFSPPKRKCAHLGCRVYWNPDEETWDCPCHGSRYTKDGKLISNPTLKDLKSK</sequence>
<keyword evidence="1" id="KW-0001">2Fe-2S</keyword>
<reference evidence="7 8" key="1">
    <citation type="submission" date="2019-04" db="EMBL/GenBank/DDBJ databases">
        <authorList>
            <person name="Poehlein A."/>
            <person name="Bengelsdorf F.R."/>
            <person name="Duerre P."/>
            <person name="Daniel R."/>
        </authorList>
    </citation>
    <scope>NUCLEOTIDE SEQUENCE [LARGE SCALE GENOMIC DNA]</scope>
    <source>
        <strain evidence="7 8">BS-1</strain>
    </source>
</reference>
<keyword evidence="5" id="KW-1133">Transmembrane helix</keyword>
<dbReference type="PROSITE" id="PS51296">
    <property type="entry name" value="RIESKE"/>
    <property type="match status" value="1"/>
</dbReference>
<dbReference type="InterPro" id="IPR017941">
    <property type="entry name" value="Rieske_2Fe-2S"/>
</dbReference>
<dbReference type="GO" id="GO:0016705">
    <property type="term" value="F:oxidoreductase activity, acting on paired donors, with incorporation or reduction of molecular oxygen"/>
    <property type="evidence" value="ECO:0007669"/>
    <property type="project" value="UniProtKB-ARBA"/>
</dbReference>
<dbReference type="Proteomes" id="UP000297714">
    <property type="component" value="Unassembled WGS sequence"/>
</dbReference>